<name>A0A3N1HMZ7_9ACTN</name>
<keyword evidence="3" id="KW-1185">Reference proteome</keyword>
<organism evidence="2 3">
    <name type="scientific">Pseudokineococcus lusitanus</name>
    <dbReference type="NCBI Taxonomy" id="763993"/>
    <lineage>
        <taxon>Bacteria</taxon>
        <taxon>Bacillati</taxon>
        <taxon>Actinomycetota</taxon>
        <taxon>Actinomycetes</taxon>
        <taxon>Kineosporiales</taxon>
        <taxon>Kineosporiaceae</taxon>
        <taxon>Pseudokineococcus</taxon>
    </lineage>
</organism>
<protein>
    <submittedName>
        <fullName evidence="2">Uncharacterized protein</fullName>
    </submittedName>
</protein>
<dbReference type="Proteomes" id="UP000276232">
    <property type="component" value="Unassembled WGS sequence"/>
</dbReference>
<dbReference type="AlphaFoldDB" id="A0A3N1HMZ7"/>
<accession>A0A3N1HMZ7</accession>
<evidence type="ECO:0000313" key="2">
    <source>
        <dbReference type="EMBL" id="ROP43829.1"/>
    </source>
</evidence>
<dbReference type="RefSeq" id="WP_123379511.1">
    <property type="nucleotide sequence ID" value="NZ_RJKN01000003.1"/>
</dbReference>
<evidence type="ECO:0000256" key="1">
    <source>
        <dbReference type="SAM" id="SignalP"/>
    </source>
</evidence>
<dbReference type="InParanoid" id="A0A3N1HMZ7"/>
<dbReference type="EMBL" id="RJKN01000003">
    <property type="protein sequence ID" value="ROP43829.1"/>
    <property type="molecule type" value="Genomic_DNA"/>
</dbReference>
<evidence type="ECO:0000313" key="3">
    <source>
        <dbReference type="Proteomes" id="UP000276232"/>
    </source>
</evidence>
<reference evidence="2 3" key="1">
    <citation type="journal article" date="2015" name="Stand. Genomic Sci.">
        <title>Genomic Encyclopedia of Bacterial and Archaeal Type Strains, Phase III: the genomes of soil and plant-associated and newly described type strains.</title>
        <authorList>
            <person name="Whitman W.B."/>
            <person name="Woyke T."/>
            <person name="Klenk H.P."/>
            <person name="Zhou Y."/>
            <person name="Lilburn T.G."/>
            <person name="Beck B.J."/>
            <person name="De Vos P."/>
            <person name="Vandamme P."/>
            <person name="Eisen J.A."/>
            <person name="Garrity G."/>
            <person name="Hugenholtz P."/>
            <person name="Kyrpides N.C."/>
        </authorList>
    </citation>
    <scope>NUCLEOTIDE SEQUENCE [LARGE SCALE GENOMIC DNA]</scope>
    <source>
        <strain evidence="2 3">CECT 7306</strain>
    </source>
</reference>
<proteinExistence type="predicted"/>
<gene>
    <name evidence="2" type="ORF">EDC03_1425</name>
</gene>
<feature type="chain" id="PRO_5038874186" evidence="1">
    <location>
        <begin position="21"/>
        <end position="327"/>
    </location>
</feature>
<keyword evidence="1" id="KW-0732">Signal</keyword>
<feature type="signal peptide" evidence="1">
    <location>
        <begin position="1"/>
        <end position="20"/>
    </location>
</feature>
<sequence length="327" mass="32153">MKLISALTAGSLLAAGAVVAVAVPASSAPLTTRCIGTAADVTVPGNLVVPAGQSCDLTGVTVNGSVRVAAGADLIGDGVTVTGAVTAAEDGFVGLIDSEVAGRITSRQGFGVSLEASSAGSVVARAVEGSEVVGTTWLESDSTVSGLVDVATGELLISSSSVGGNVVGNGTLYADVVDSTIGGTFTVTDNEDGSVFCESEVYGDATYTGNGGTLQLGADGPVEVCETASFWGGDVTLDENSADVFVDQNIVAGDFTGEGNTGEVTLGEGNRIRGELGGQFAAPAEDAAAAMRAFAVAEDRQAESEAALDARFAAAEADALKAGAAQL</sequence>
<dbReference type="OrthoDB" id="5149096at2"/>
<comment type="caution">
    <text evidence="2">The sequence shown here is derived from an EMBL/GenBank/DDBJ whole genome shotgun (WGS) entry which is preliminary data.</text>
</comment>